<evidence type="ECO:0000256" key="4">
    <source>
        <dbReference type="ARBA" id="ARBA00022692"/>
    </source>
</evidence>
<keyword evidence="3" id="KW-1003">Cell membrane</keyword>
<protein>
    <submittedName>
        <fullName evidence="9">Sugar ABC transporter permease</fullName>
    </submittedName>
</protein>
<comment type="subcellular location">
    <subcellularLocation>
        <location evidence="1 7">Cell membrane</location>
        <topology evidence="1 7">Multi-pass membrane protein</topology>
    </subcellularLocation>
</comment>
<keyword evidence="5 7" id="KW-1133">Transmembrane helix</keyword>
<comment type="similarity">
    <text evidence="7">Belongs to the binding-protein-dependent transport system permease family.</text>
</comment>
<evidence type="ECO:0000256" key="2">
    <source>
        <dbReference type="ARBA" id="ARBA00022448"/>
    </source>
</evidence>
<dbReference type="PANTHER" id="PTHR43744:SF12">
    <property type="entry name" value="ABC TRANSPORTER PERMEASE PROTEIN MG189-RELATED"/>
    <property type="match status" value="1"/>
</dbReference>
<sequence>MSPIAGAAATAPRSRTGAVRAGRRAPDYVRIGLWISLFVTLVIWTLPLVFIIFTSLKTEQDIVGSPVFALPLHPDFGNYAKAMEDGNLLRVGTNSLIIALVKVPIGLAISAAAAFALARIRFRRSRILLAAIALGSMVPIQVAIAPLFQIINNAGLLNTYIGVILPYIGFGLPYQTFILYGFFRQIPEELDESARIDGASYWRLFWQIILPLSRPALAALFILDFVATWNEYGMALVLLQSQDAWTVPLAIQGFQSQFTSSYGPINSFTIMSVLPVLIVYLLFQRYFVSGALAGAVKG</sequence>
<dbReference type="Proteomes" id="UP001321498">
    <property type="component" value="Chromosome"/>
</dbReference>
<feature type="transmembrane region" description="Helical" evidence="7">
    <location>
        <begin position="31"/>
        <end position="53"/>
    </location>
</feature>
<accession>A0ABM8G949</accession>
<evidence type="ECO:0000256" key="6">
    <source>
        <dbReference type="ARBA" id="ARBA00023136"/>
    </source>
</evidence>
<reference evidence="10" key="1">
    <citation type="journal article" date="2019" name="Int. J. Syst. Evol. Microbiol.">
        <title>The Global Catalogue of Microorganisms (GCM) 10K type strain sequencing project: providing services to taxonomists for standard genome sequencing and annotation.</title>
        <authorList>
            <consortium name="The Broad Institute Genomics Platform"/>
            <consortium name="The Broad Institute Genome Sequencing Center for Infectious Disease"/>
            <person name="Wu L."/>
            <person name="Ma J."/>
        </authorList>
    </citation>
    <scope>NUCLEOTIDE SEQUENCE [LARGE SCALE GENOMIC DNA]</scope>
    <source>
        <strain evidence="10">NBRC 108725</strain>
    </source>
</reference>
<feature type="transmembrane region" description="Helical" evidence="7">
    <location>
        <begin position="96"/>
        <end position="118"/>
    </location>
</feature>
<feature type="transmembrane region" description="Helical" evidence="7">
    <location>
        <begin position="160"/>
        <end position="183"/>
    </location>
</feature>
<keyword evidence="2 7" id="KW-0813">Transport</keyword>
<dbReference type="PROSITE" id="PS50928">
    <property type="entry name" value="ABC_TM1"/>
    <property type="match status" value="1"/>
</dbReference>
<evidence type="ECO:0000256" key="3">
    <source>
        <dbReference type="ARBA" id="ARBA00022475"/>
    </source>
</evidence>
<keyword evidence="10" id="KW-1185">Reference proteome</keyword>
<dbReference type="InterPro" id="IPR035906">
    <property type="entry name" value="MetI-like_sf"/>
</dbReference>
<name>A0ABM8G949_9MICO</name>
<proteinExistence type="inferred from homology"/>
<feature type="transmembrane region" description="Helical" evidence="7">
    <location>
        <begin position="204"/>
        <end position="229"/>
    </location>
</feature>
<gene>
    <name evidence="9" type="ORF">GCM10025866_06270</name>
</gene>
<evidence type="ECO:0000256" key="5">
    <source>
        <dbReference type="ARBA" id="ARBA00022989"/>
    </source>
</evidence>
<keyword evidence="4 7" id="KW-0812">Transmembrane</keyword>
<dbReference type="PANTHER" id="PTHR43744">
    <property type="entry name" value="ABC TRANSPORTER PERMEASE PROTEIN MG189-RELATED-RELATED"/>
    <property type="match status" value="1"/>
</dbReference>
<dbReference type="Gene3D" id="1.10.3720.10">
    <property type="entry name" value="MetI-like"/>
    <property type="match status" value="1"/>
</dbReference>
<dbReference type="CDD" id="cd06261">
    <property type="entry name" value="TM_PBP2"/>
    <property type="match status" value="1"/>
</dbReference>
<feature type="transmembrane region" description="Helical" evidence="7">
    <location>
        <begin position="127"/>
        <end position="148"/>
    </location>
</feature>
<dbReference type="RefSeq" id="WP_286278135.1">
    <property type="nucleotide sequence ID" value="NZ_AP027731.1"/>
</dbReference>
<organism evidence="9 10">
    <name type="scientific">Naasia aerilata</name>
    <dbReference type="NCBI Taxonomy" id="1162966"/>
    <lineage>
        <taxon>Bacteria</taxon>
        <taxon>Bacillati</taxon>
        <taxon>Actinomycetota</taxon>
        <taxon>Actinomycetes</taxon>
        <taxon>Micrococcales</taxon>
        <taxon>Microbacteriaceae</taxon>
        <taxon>Naasia</taxon>
    </lineage>
</organism>
<evidence type="ECO:0000259" key="8">
    <source>
        <dbReference type="PROSITE" id="PS50928"/>
    </source>
</evidence>
<dbReference type="SUPFAM" id="SSF161098">
    <property type="entry name" value="MetI-like"/>
    <property type="match status" value="1"/>
</dbReference>
<dbReference type="Pfam" id="PF00528">
    <property type="entry name" value="BPD_transp_1"/>
    <property type="match status" value="1"/>
</dbReference>
<keyword evidence="6 7" id="KW-0472">Membrane</keyword>
<feature type="domain" description="ABC transmembrane type-1" evidence="8">
    <location>
        <begin position="92"/>
        <end position="283"/>
    </location>
</feature>
<evidence type="ECO:0000313" key="10">
    <source>
        <dbReference type="Proteomes" id="UP001321498"/>
    </source>
</evidence>
<evidence type="ECO:0000313" key="9">
    <source>
        <dbReference type="EMBL" id="BDZ44718.1"/>
    </source>
</evidence>
<dbReference type="InterPro" id="IPR000515">
    <property type="entry name" value="MetI-like"/>
</dbReference>
<dbReference type="EMBL" id="AP027731">
    <property type="protein sequence ID" value="BDZ44718.1"/>
    <property type="molecule type" value="Genomic_DNA"/>
</dbReference>
<evidence type="ECO:0000256" key="1">
    <source>
        <dbReference type="ARBA" id="ARBA00004651"/>
    </source>
</evidence>
<evidence type="ECO:0000256" key="7">
    <source>
        <dbReference type="RuleBase" id="RU363032"/>
    </source>
</evidence>
<feature type="transmembrane region" description="Helical" evidence="7">
    <location>
        <begin position="265"/>
        <end position="283"/>
    </location>
</feature>